<dbReference type="RefSeq" id="WP_076782498.1">
    <property type="nucleotide sequence ID" value="NZ_FTPU01000009.1"/>
</dbReference>
<dbReference type="PROSITE" id="PS00857">
    <property type="entry name" value="PREPHENATE_DEHYDR_1"/>
    <property type="match status" value="1"/>
</dbReference>
<dbReference type="Proteomes" id="UP000187261">
    <property type="component" value="Unassembled WGS sequence"/>
</dbReference>
<keyword evidence="8" id="KW-0028">Amino-acid biosynthesis</keyword>
<evidence type="ECO:0000256" key="1">
    <source>
        <dbReference type="ARBA" id="ARBA00000824"/>
    </source>
</evidence>
<dbReference type="SUPFAM" id="SSF53850">
    <property type="entry name" value="Periplasmic binding protein-like II"/>
    <property type="match status" value="1"/>
</dbReference>
<evidence type="ECO:0000256" key="14">
    <source>
        <dbReference type="ARBA" id="ARBA00047848"/>
    </source>
</evidence>
<dbReference type="AlphaFoldDB" id="A0A1U7PXG2"/>
<feature type="domain" description="ACT" evidence="17">
    <location>
        <begin position="205"/>
        <end position="280"/>
    </location>
</feature>
<gene>
    <name evidence="18" type="ORF">SAMN05660493_01139</name>
</gene>
<evidence type="ECO:0000256" key="11">
    <source>
        <dbReference type="ARBA" id="ARBA00023239"/>
    </source>
</evidence>
<dbReference type="GO" id="GO:0005737">
    <property type="term" value="C:cytoplasm"/>
    <property type="evidence" value="ECO:0007669"/>
    <property type="project" value="TreeGrafter"/>
</dbReference>
<dbReference type="InterPro" id="IPR018528">
    <property type="entry name" value="Preph_deHydtase_CS"/>
</dbReference>
<evidence type="ECO:0000256" key="3">
    <source>
        <dbReference type="ARBA" id="ARBA00004741"/>
    </source>
</evidence>
<dbReference type="PANTHER" id="PTHR21022">
    <property type="entry name" value="PREPHENATE DEHYDRATASE P PROTEIN"/>
    <property type="match status" value="1"/>
</dbReference>
<name>A0A1U7PXG2_9FLAO</name>
<dbReference type="PROSITE" id="PS51671">
    <property type="entry name" value="ACT"/>
    <property type="match status" value="1"/>
</dbReference>
<comment type="pathway">
    <text evidence="4">Metabolic intermediate biosynthesis; prephenate biosynthesis; prephenate from chorismate: step 1/1.</text>
</comment>
<evidence type="ECO:0000256" key="12">
    <source>
        <dbReference type="ARBA" id="ARBA00031175"/>
    </source>
</evidence>
<dbReference type="PIRSF" id="PIRSF001500">
    <property type="entry name" value="Chor_mut_pdt_Ppr"/>
    <property type="match status" value="1"/>
</dbReference>
<comment type="function">
    <text evidence="2">Catalyzes the Claisen rearrangement of chorismate to prephenate and the decarboxylation/dehydration of prephenate to phenylpyruvate.</text>
</comment>
<evidence type="ECO:0000313" key="18">
    <source>
        <dbReference type="EMBL" id="SIT96458.1"/>
    </source>
</evidence>
<evidence type="ECO:0000256" key="15">
    <source>
        <dbReference type="PIRSR" id="PIRSR001500-2"/>
    </source>
</evidence>
<reference evidence="19" key="1">
    <citation type="submission" date="2016-10" db="EMBL/GenBank/DDBJ databases">
        <authorList>
            <person name="Varghese N."/>
            <person name="Submissions S."/>
        </authorList>
    </citation>
    <scope>NUCLEOTIDE SEQUENCE [LARGE SCALE GENOMIC DNA]</scope>
    <source>
        <strain evidence="19">DSM 19482</strain>
    </source>
</reference>
<dbReference type="Pfam" id="PF00800">
    <property type="entry name" value="PDT"/>
    <property type="match status" value="1"/>
</dbReference>
<organism evidence="18 19">
    <name type="scientific">Epilithonimonas bovis DSM 19482</name>
    <dbReference type="NCBI Taxonomy" id="1121284"/>
    <lineage>
        <taxon>Bacteria</taxon>
        <taxon>Pseudomonadati</taxon>
        <taxon>Bacteroidota</taxon>
        <taxon>Flavobacteriia</taxon>
        <taxon>Flavobacteriales</taxon>
        <taxon>Weeksellaceae</taxon>
        <taxon>Chryseobacterium group</taxon>
        <taxon>Epilithonimonas</taxon>
    </lineage>
</organism>
<dbReference type="Gene3D" id="3.30.70.260">
    <property type="match status" value="1"/>
</dbReference>
<protein>
    <recommendedName>
        <fullName evidence="7">Bifunctional chorismate mutase/prephenate dehydratase</fullName>
        <ecNumber evidence="6">4.2.1.51</ecNumber>
        <ecNumber evidence="5">5.4.99.5</ecNumber>
    </recommendedName>
    <alternativeName>
        <fullName evidence="13">Chorismate mutase-prephenate dehydratase</fullName>
    </alternativeName>
    <alternativeName>
        <fullName evidence="12">p-protein</fullName>
    </alternativeName>
</protein>
<evidence type="ECO:0000256" key="8">
    <source>
        <dbReference type="ARBA" id="ARBA00022605"/>
    </source>
</evidence>
<dbReference type="Gene3D" id="3.40.190.10">
    <property type="entry name" value="Periplasmic binding protein-like II"/>
    <property type="match status" value="2"/>
</dbReference>
<evidence type="ECO:0000256" key="5">
    <source>
        <dbReference type="ARBA" id="ARBA00012404"/>
    </source>
</evidence>
<evidence type="ECO:0000256" key="13">
    <source>
        <dbReference type="ARBA" id="ARBA00031520"/>
    </source>
</evidence>
<dbReference type="EC" id="4.2.1.51" evidence="6"/>
<dbReference type="CDD" id="cd04905">
    <property type="entry name" value="ACT_CM-PDT"/>
    <property type="match status" value="1"/>
</dbReference>
<dbReference type="InterPro" id="IPR001086">
    <property type="entry name" value="Preph_deHydtase"/>
</dbReference>
<dbReference type="OrthoDB" id="9802281at2"/>
<keyword evidence="11" id="KW-0456">Lyase</keyword>
<dbReference type="NCBIfam" id="NF008865">
    <property type="entry name" value="PRK11898.1"/>
    <property type="match status" value="1"/>
</dbReference>
<keyword evidence="9" id="KW-0057">Aromatic amino acid biosynthesis</keyword>
<dbReference type="GO" id="GO:0009094">
    <property type="term" value="P:L-phenylalanine biosynthetic process"/>
    <property type="evidence" value="ECO:0007669"/>
    <property type="project" value="UniProtKB-UniPathway"/>
</dbReference>
<evidence type="ECO:0000256" key="6">
    <source>
        <dbReference type="ARBA" id="ARBA00013147"/>
    </source>
</evidence>
<evidence type="ECO:0000256" key="2">
    <source>
        <dbReference type="ARBA" id="ARBA00002364"/>
    </source>
</evidence>
<comment type="catalytic activity">
    <reaction evidence="14">
        <text>prephenate + H(+) = 3-phenylpyruvate + CO2 + H2O</text>
        <dbReference type="Rhea" id="RHEA:21648"/>
        <dbReference type="ChEBI" id="CHEBI:15377"/>
        <dbReference type="ChEBI" id="CHEBI:15378"/>
        <dbReference type="ChEBI" id="CHEBI:16526"/>
        <dbReference type="ChEBI" id="CHEBI:18005"/>
        <dbReference type="ChEBI" id="CHEBI:29934"/>
        <dbReference type="EC" id="4.2.1.51"/>
    </reaction>
</comment>
<sequence length="288" mass="32102">MKIAFLGPEASFTQLTATQLFPNENLIAKANILDCFLAVQNNEVDKAVVPLENSIEGTVSMTLDYLFQTPDIRVEAEAIMPIAHQLMIHPGQDNGEAIEKIYSHPQALAQTFNFLNQHYPEVPKQDFASTAAAAKRVSENPDRKMAAVANKFAAQLYGLKIINENIHDFEQNHTRFIVISNSSVSLNTEENFDSNLKTSGEKTGLLITLPQDHPGGLHQVLSVFAWRKMNLSKIESRTLKTGLGHYFFFVTVVGGWDDLLYINSVDELQALGADVKFLGNYKEFLLES</sequence>
<dbReference type="PROSITE" id="PS51171">
    <property type="entry name" value="PREPHENATE_DEHYDR_3"/>
    <property type="match status" value="1"/>
</dbReference>
<dbReference type="CDD" id="cd13633">
    <property type="entry name" value="PBP2_Sa-PDT_like"/>
    <property type="match status" value="1"/>
</dbReference>
<proteinExistence type="predicted"/>
<dbReference type="InterPro" id="IPR002912">
    <property type="entry name" value="ACT_dom"/>
</dbReference>
<dbReference type="InterPro" id="IPR045865">
    <property type="entry name" value="ACT-like_dom_sf"/>
</dbReference>
<keyword evidence="19" id="KW-1185">Reference proteome</keyword>
<evidence type="ECO:0000256" key="9">
    <source>
        <dbReference type="ARBA" id="ARBA00023141"/>
    </source>
</evidence>
<dbReference type="UniPathway" id="UPA00121">
    <property type="reaction ID" value="UER00345"/>
</dbReference>
<evidence type="ECO:0000259" key="16">
    <source>
        <dbReference type="PROSITE" id="PS51171"/>
    </source>
</evidence>
<evidence type="ECO:0000313" key="19">
    <source>
        <dbReference type="Proteomes" id="UP000187261"/>
    </source>
</evidence>
<feature type="domain" description="Prephenate dehydratase" evidence="16">
    <location>
        <begin position="2"/>
        <end position="181"/>
    </location>
</feature>
<comment type="catalytic activity">
    <reaction evidence="1">
        <text>chorismate = prephenate</text>
        <dbReference type="Rhea" id="RHEA:13897"/>
        <dbReference type="ChEBI" id="CHEBI:29748"/>
        <dbReference type="ChEBI" id="CHEBI:29934"/>
        <dbReference type="EC" id="5.4.99.5"/>
    </reaction>
</comment>
<evidence type="ECO:0000256" key="7">
    <source>
        <dbReference type="ARBA" id="ARBA00014401"/>
    </source>
</evidence>
<dbReference type="Pfam" id="PF01842">
    <property type="entry name" value="ACT"/>
    <property type="match status" value="1"/>
</dbReference>
<keyword evidence="10" id="KW-0584">Phenylalanine biosynthesis</keyword>
<dbReference type="FunFam" id="3.40.190.10:FF:000034">
    <property type="entry name" value="Chorismate mutase/prephenate dehydratase"/>
    <property type="match status" value="1"/>
</dbReference>
<dbReference type="PANTHER" id="PTHR21022:SF19">
    <property type="entry name" value="PREPHENATE DEHYDRATASE-RELATED"/>
    <property type="match status" value="1"/>
</dbReference>
<dbReference type="InterPro" id="IPR008242">
    <property type="entry name" value="Chor_mutase/pphenate_deHydtase"/>
</dbReference>
<evidence type="ECO:0000259" key="17">
    <source>
        <dbReference type="PROSITE" id="PS51671"/>
    </source>
</evidence>
<comment type="pathway">
    <text evidence="3">Amino-acid biosynthesis; L-phenylalanine biosynthesis; phenylpyruvate from prephenate: step 1/1.</text>
</comment>
<accession>A0A1U7PXG2</accession>
<dbReference type="EC" id="5.4.99.5" evidence="5"/>
<evidence type="ECO:0000256" key="10">
    <source>
        <dbReference type="ARBA" id="ARBA00023222"/>
    </source>
</evidence>
<feature type="site" description="Essential for prephenate dehydratase activity" evidence="15">
    <location>
        <position position="174"/>
    </location>
</feature>
<dbReference type="GO" id="GO:0004106">
    <property type="term" value="F:chorismate mutase activity"/>
    <property type="evidence" value="ECO:0007669"/>
    <property type="project" value="UniProtKB-EC"/>
</dbReference>
<dbReference type="STRING" id="1121284.SAMN05660493_01139"/>
<dbReference type="GO" id="GO:0004664">
    <property type="term" value="F:prephenate dehydratase activity"/>
    <property type="evidence" value="ECO:0007669"/>
    <property type="project" value="UniProtKB-EC"/>
</dbReference>
<dbReference type="EMBL" id="FTPU01000009">
    <property type="protein sequence ID" value="SIT96458.1"/>
    <property type="molecule type" value="Genomic_DNA"/>
</dbReference>
<evidence type="ECO:0000256" key="4">
    <source>
        <dbReference type="ARBA" id="ARBA00004817"/>
    </source>
</evidence>
<dbReference type="SUPFAM" id="SSF55021">
    <property type="entry name" value="ACT-like"/>
    <property type="match status" value="1"/>
</dbReference>